<evidence type="ECO:0000313" key="1">
    <source>
        <dbReference type="EMBL" id="GAC99778.1"/>
    </source>
</evidence>
<protein>
    <submittedName>
        <fullName evidence="1">Hexaprenyl pyrophosphate synthetase, mitochondrial</fullName>
    </submittedName>
</protein>
<dbReference type="HOGENOM" id="CLU_2097913_0_0_1"/>
<reference evidence="2" key="1">
    <citation type="journal article" date="2013" name="Genome Announc.">
        <title>Draft genome sequence of the basidiomycetous yeast-like fungus Pseudozyma hubeiensis SY62, which produces an abundant amount of the biosurfactant mannosylerythritol lipids.</title>
        <authorList>
            <person name="Konishi M."/>
            <person name="Hatada Y."/>
            <person name="Horiuchi J."/>
        </authorList>
    </citation>
    <scope>NUCLEOTIDE SEQUENCE [LARGE SCALE GENOMIC DNA]</scope>
    <source>
        <strain evidence="2">SY62</strain>
    </source>
</reference>
<sequence>MAASIETPSPSRDRQGRYGVATREIRVPSMQERKKLVTVAGECGGESLAVTNSVDFDVEDEARFDPIPPPFGPCPTENRTVDLVLVAAAIDASFVPFQRRTVLVFRLRDRRNALNP</sequence>
<keyword evidence="2" id="KW-1185">Reference proteome</keyword>
<evidence type="ECO:0000313" key="2">
    <source>
        <dbReference type="Proteomes" id="UP000014071"/>
    </source>
</evidence>
<dbReference type="EMBL" id="DF238832">
    <property type="protein sequence ID" value="GAC99778.1"/>
    <property type="molecule type" value="Genomic_DNA"/>
</dbReference>
<name>R9PEI9_PSEHS</name>
<dbReference type="Proteomes" id="UP000014071">
    <property type="component" value="Unassembled WGS sequence"/>
</dbReference>
<dbReference type="RefSeq" id="XP_012193365.1">
    <property type="nucleotide sequence ID" value="XM_012337975.1"/>
</dbReference>
<organism evidence="1 2">
    <name type="scientific">Pseudozyma hubeiensis (strain SY62)</name>
    <name type="common">Yeast</name>
    <dbReference type="NCBI Taxonomy" id="1305764"/>
    <lineage>
        <taxon>Eukaryota</taxon>
        <taxon>Fungi</taxon>
        <taxon>Dikarya</taxon>
        <taxon>Basidiomycota</taxon>
        <taxon>Ustilaginomycotina</taxon>
        <taxon>Ustilaginomycetes</taxon>
        <taxon>Ustilaginales</taxon>
        <taxon>Ustilaginaceae</taxon>
        <taxon>Pseudozyma</taxon>
    </lineage>
</organism>
<dbReference type="AlphaFoldDB" id="R9PEI9"/>
<dbReference type="GeneID" id="24112644"/>
<proteinExistence type="predicted"/>
<gene>
    <name evidence="1" type="ORF">PHSY_007381</name>
</gene>
<accession>R9PEI9</accession>